<proteinExistence type="predicted"/>
<dbReference type="AlphaFoldDB" id="A0AAW0W2J4"/>
<dbReference type="GO" id="GO:0003723">
    <property type="term" value="F:RNA binding"/>
    <property type="evidence" value="ECO:0007669"/>
    <property type="project" value="UniProtKB-UniRule"/>
</dbReference>
<keyword evidence="1 2" id="KW-0694">RNA-binding</keyword>
<accession>A0AAW0W2J4</accession>
<feature type="region of interest" description="Disordered" evidence="3">
    <location>
        <begin position="227"/>
        <end position="257"/>
    </location>
</feature>
<reference evidence="5 6" key="1">
    <citation type="journal article" date="2024" name="BMC Genomics">
        <title>Genome assembly of redclaw crayfish (Cherax quadricarinatus) provides insights into its immune adaptation and hypoxia tolerance.</title>
        <authorList>
            <person name="Liu Z."/>
            <person name="Zheng J."/>
            <person name="Li H."/>
            <person name="Fang K."/>
            <person name="Wang S."/>
            <person name="He J."/>
            <person name="Zhou D."/>
            <person name="Weng S."/>
            <person name="Chi M."/>
            <person name="Gu Z."/>
            <person name="He J."/>
            <person name="Li F."/>
            <person name="Wang M."/>
        </authorList>
    </citation>
    <scope>NUCLEOTIDE SEQUENCE [LARGE SCALE GENOMIC DNA]</scope>
    <source>
        <strain evidence="5">ZL_2023a</strain>
    </source>
</reference>
<dbReference type="SUPFAM" id="SSF54928">
    <property type="entry name" value="RNA-binding domain, RBD"/>
    <property type="match status" value="1"/>
</dbReference>
<feature type="domain" description="RRM" evidence="4">
    <location>
        <begin position="6"/>
        <end position="86"/>
    </location>
</feature>
<dbReference type="InterPro" id="IPR000504">
    <property type="entry name" value="RRM_dom"/>
</dbReference>
<dbReference type="Gene3D" id="3.30.70.330">
    <property type="match status" value="1"/>
</dbReference>
<evidence type="ECO:0000256" key="1">
    <source>
        <dbReference type="ARBA" id="ARBA00022884"/>
    </source>
</evidence>
<feature type="non-terminal residue" evidence="5">
    <location>
        <position position="257"/>
    </location>
</feature>
<comment type="caution">
    <text evidence="5">The sequence shown here is derived from an EMBL/GenBank/DDBJ whole genome shotgun (WGS) entry which is preliminary data.</text>
</comment>
<dbReference type="PROSITE" id="PS50102">
    <property type="entry name" value="RRM"/>
    <property type="match status" value="1"/>
</dbReference>
<dbReference type="SMART" id="SM00360">
    <property type="entry name" value="RRM"/>
    <property type="match status" value="1"/>
</dbReference>
<evidence type="ECO:0000313" key="5">
    <source>
        <dbReference type="EMBL" id="KAK8723080.1"/>
    </source>
</evidence>
<protein>
    <recommendedName>
        <fullName evidence="4">RRM domain-containing protein</fullName>
    </recommendedName>
</protein>
<dbReference type="Proteomes" id="UP001445076">
    <property type="component" value="Unassembled WGS sequence"/>
</dbReference>
<evidence type="ECO:0000256" key="2">
    <source>
        <dbReference type="PROSITE-ProRule" id="PRU00176"/>
    </source>
</evidence>
<dbReference type="Pfam" id="PF00076">
    <property type="entry name" value="RRM_1"/>
    <property type="match status" value="1"/>
</dbReference>
<dbReference type="InterPro" id="IPR035979">
    <property type="entry name" value="RBD_domain_sf"/>
</dbReference>
<feature type="compositionally biased region" description="Pro residues" evidence="3">
    <location>
        <begin position="108"/>
        <end position="122"/>
    </location>
</feature>
<organism evidence="5 6">
    <name type="scientific">Cherax quadricarinatus</name>
    <name type="common">Australian red claw crayfish</name>
    <dbReference type="NCBI Taxonomy" id="27406"/>
    <lineage>
        <taxon>Eukaryota</taxon>
        <taxon>Metazoa</taxon>
        <taxon>Ecdysozoa</taxon>
        <taxon>Arthropoda</taxon>
        <taxon>Crustacea</taxon>
        <taxon>Multicrustacea</taxon>
        <taxon>Malacostraca</taxon>
        <taxon>Eumalacostraca</taxon>
        <taxon>Eucarida</taxon>
        <taxon>Decapoda</taxon>
        <taxon>Pleocyemata</taxon>
        <taxon>Astacidea</taxon>
        <taxon>Parastacoidea</taxon>
        <taxon>Parastacidae</taxon>
        <taxon>Cherax</taxon>
    </lineage>
</organism>
<evidence type="ECO:0000259" key="4">
    <source>
        <dbReference type="PROSITE" id="PS50102"/>
    </source>
</evidence>
<evidence type="ECO:0000256" key="3">
    <source>
        <dbReference type="SAM" id="MobiDB-lite"/>
    </source>
</evidence>
<name>A0AAW0W2J4_CHEQU</name>
<sequence>MVRETRHLWVGNLPENISEERIKEHFKRYGPVQSVKMLPGSGVGGEDSGPGMCATVAFVDICAAAKAHKADNRLEDRCLKTTYHEASLSALSSPQYTPPIHLHRDPPTHPYTPTPPPAPNPNNPVLAARSPRFSGLPEDHSGYDRSSHFYEGRRDEGLGYNGPGVGPPGMRRAYPNDRDQDFPSRGRLRPYTRGPYGGGRPDQADYQWGNSQYRYLHQDPYVEEKVVVRRGAVPPTSASPPPLPRPAASRTSRIHTG</sequence>
<keyword evidence="6" id="KW-1185">Reference proteome</keyword>
<dbReference type="InterPro" id="IPR012677">
    <property type="entry name" value="Nucleotide-bd_a/b_plait_sf"/>
</dbReference>
<gene>
    <name evidence="5" type="ORF">OTU49_011831</name>
</gene>
<dbReference type="EMBL" id="JARKIK010000091">
    <property type="protein sequence ID" value="KAK8723080.1"/>
    <property type="molecule type" value="Genomic_DNA"/>
</dbReference>
<feature type="region of interest" description="Disordered" evidence="3">
    <location>
        <begin position="90"/>
        <end position="206"/>
    </location>
</feature>
<feature type="compositionally biased region" description="Basic and acidic residues" evidence="3">
    <location>
        <begin position="174"/>
        <end position="184"/>
    </location>
</feature>
<feature type="compositionally biased region" description="Basic and acidic residues" evidence="3">
    <location>
        <begin position="137"/>
        <end position="157"/>
    </location>
</feature>
<evidence type="ECO:0000313" key="6">
    <source>
        <dbReference type="Proteomes" id="UP001445076"/>
    </source>
</evidence>